<gene>
    <name evidence="2" type="ORF">AVEN_230763_1</name>
</gene>
<dbReference type="Proteomes" id="UP000499080">
    <property type="component" value="Unassembled WGS sequence"/>
</dbReference>
<sequence length="345" mass="39517">MVVENSLSSHTTSNDVENFPNDVDNLSAIEIIQVLRNLLQEKYISAARRIFGEKLLHALESSLPEKRATENNQSSASTEDKHPETYAEEVKKGPHTVLLYPPQNTDEQGAERNKAFSVKHLLESSIHPLKDKIKIKDVRKIRNQGLAVDCEDDCDVQKILSSIQNQEELKKNITHVQPKGKLPKVIFYNIPNDIKEPEMTEVIRLRLGVTDETIKVKFKLKGRREGTSHWVVETSPSTFYLLTKNKKILLNWTAYSVREFIGVRRCFKSQNFGHTQNNCNNIPFCASCSGRYDSRHCISDHIKCINCSLSNNYKKTNYDPRHTAADENFPCFIKEVEAYRSSTTF</sequence>
<accession>A0A4Y2A1Y9</accession>
<evidence type="ECO:0008006" key="4">
    <source>
        <dbReference type="Google" id="ProtNLM"/>
    </source>
</evidence>
<feature type="region of interest" description="Disordered" evidence="1">
    <location>
        <begin position="65"/>
        <end position="95"/>
    </location>
</feature>
<dbReference type="AlphaFoldDB" id="A0A4Y2A1Y9"/>
<evidence type="ECO:0000313" key="2">
    <source>
        <dbReference type="EMBL" id="GBL73792.1"/>
    </source>
</evidence>
<evidence type="ECO:0000313" key="3">
    <source>
        <dbReference type="Proteomes" id="UP000499080"/>
    </source>
</evidence>
<organism evidence="2 3">
    <name type="scientific">Araneus ventricosus</name>
    <name type="common">Orbweaver spider</name>
    <name type="synonym">Epeira ventricosa</name>
    <dbReference type="NCBI Taxonomy" id="182803"/>
    <lineage>
        <taxon>Eukaryota</taxon>
        <taxon>Metazoa</taxon>
        <taxon>Ecdysozoa</taxon>
        <taxon>Arthropoda</taxon>
        <taxon>Chelicerata</taxon>
        <taxon>Arachnida</taxon>
        <taxon>Araneae</taxon>
        <taxon>Araneomorphae</taxon>
        <taxon>Entelegynae</taxon>
        <taxon>Araneoidea</taxon>
        <taxon>Araneidae</taxon>
        <taxon>Araneus</taxon>
    </lineage>
</organism>
<proteinExistence type="predicted"/>
<protein>
    <recommendedName>
        <fullName evidence="4">Pre-C2HC domain-containing protein</fullName>
    </recommendedName>
</protein>
<reference evidence="2 3" key="1">
    <citation type="journal article" date="2019" name="Sci. Rep.">
        <title>Orb-weaving spider Araneus ventricosus genome elucidates the spidroin gene catalogue.</title>
        <authorList>
            <person name="Kono N."/>
            <person name="Nakamura H."/>
            <person name="Ohtoshi R."/>
            <person name="Moran D.A.P."/>
            <person name="Shinohara A."/>
            <person name="Yoshida Y."/>
            <person name="Fujiwara M."/>
            <person name="Mori M."/>
            <person name="Tomita M."/>
            <person name="Arakawa K."/>
        </authorList>
    </citation>
    <scope>NUCLEOTIDE SEQUENCE [LARGE SCALE GENOMIC DNA]</scope>
</reference>
<comment type="caution">
    <text evidence="2">The sequence shown here is derived from an EMBL/GenBank/DDBJ whole genome shotgun (WGS) entry which is preliminary data.</text>
</comment>
<keyword evidence="3" id="KW-1185">Reference proteome</keyword>
<feature type="compositionally biased region" description="Basic and acidic residues" evidence="1">
    <location>
        <begin position="78"/>
        <end position="92"/>
    </location>
</feature>
<name>A0A4Y2A1Y9_ARAVE</name>
<dbReference type="OrthoDB" id="8122238at2759"/>
<evidence type="ECO:0000256" key="1">
    <source>
        <dbReference type="SAM" id="MobiDB-lite"/>
    </source>
</evidence>
<dbReference type="EMBL" id="BGPR01000004">
    <property type="protein sequence ID" value="GBL73792.1"/>
    <property type="molecule type" value="Genomic_DNA"/>
</dbReference>